<evidence type="ECO:0000256" key="2">
    <source>
        <dbReference type="SAM" id="Phobius"/>
    </source>
</evidence>
<dbReference type="Proteomes" id="UP000759537">
    <property type="component" value="Unassembled WGS sequence"/>
</dbReference>
<gene>
    <name evidence="4" type="ORF">DFH94DRAFT_776064</name>
</gene>
<accession>A0A9P5JY49</accession>
<name>A0A9P5JY49_9AGAM</name>
<reference evidence="4" key="2">
    <citation type="journal article" date="2020" name="Nat. Commun.">
        <title>Large-scale genome sequencing of mycorrhizal fungi provides insights into the early evolution of symbiotic traits.</title>
        <authorList>
            <person name="Miyauchi S."/>
            <person name="Kiss E."/>
            <person name="Kuo A."/>
            <person name="Drula E."/>
            <person name="Kohler A."/>
            <person name="Sanchez-Garcia M."/>
            <person name="Morin E."/>
            <person name="Andreopoulos B."/>
            <person name="Barry K.W."/>
            <person name="Bonito G."/>
            <person name="Buee M."/>
            <person name="Carver A."/>
            <person name="Chen C."/>
            <person name="Cichocki N."/>
            <person name="Clum A."/>
            <person name="Culley D."/>
            <person name="Crous P.W."/>
            <person name="Fauchery L."/>
            <person name="Girlanda M."/>
            <person name="Hayes R.D."/>
            <person name="Keri Z."/>
            <person name="LaButti K."/>
            <person name="Lipzen A."/>
            <person name="Lombard V."/>
            <person name="Magnuson J."/>
            <person name="Maillard F."/>
            <person name="Murat C."/>
            <person name="Nolan M."/>
            <person name="Ohm R.A."/>
            <person name="Pangilinan J."/>
            <person name="Pereira M.F."/>
            <person name="Perotto S."/>
            <person name="Peter M."/>
            <person name="Pfister S."/>
            <person name="Riley R."/>
            <person name="Sitrit Y."/>
            <person name="Stielow J.B."/>
            <person name="Szollosi G."/>
            <person name="Zifcakova L."/>
            <person name="Stursova M."/>
            <person name="Spatafora J.W."/>
            <person name="Tedersoo L."/>
            <person name="Vaario L.M."/>
            <person name="Yamada A."/>
            <person name="Yan M."/>
            <person name="Wang P."/>
            <person name="Xu J."/>
            <person name="Bruns T."/>
            <person name="Baldrian P."/>
            <person name="Vilgalys R."/>
            <person name="Dunand C."/>
            <person name="Henrissat B."/>
            <person name="Grigoriev I.V."/>
            <person name="Hibbett D."/>
            <person name="Nagy L.G."/>
            <person name="Martin F.M."/>
        </authorList>
    </citation>
    <scope>NUCLEOTIDE SEQUENCE</scope>
    <source>
        <strain evidence="4">Prilba</strain>
    </source>
</reference>
<feature type="region of interest" description="Disordered" evidence="1">
    <location>
        <begin position="77"/>
        <end position="152"/>
    </location>
</feature>
<organism evidence="4 5">
    <name type="scientific">Russula ochroleuca</name>
    <dbReference type="NCBI Taxonomy" id="152965"/>
    <lineage>
        <taxon>Eukaryota</taxon>
        <taxon>Fungi</taxon>
        <taxon>Dikarya</taxon>
        <taxon>Basidiomycota</taxon>
        <taxon>Agaricomycotina</taxon>
        <taxon>Agaricomycetes</taxon>
        <taxon>Russulales</taxon>
        <taxon>Russulaceae</taxon>
        <taxon>Russula</taxon>
    </lineage>
</organism>
<feature type="compositionally biased region" description="Polar residues" evidence="1">
    <location>
        <begin position="111"/>
        <end position="120"/>
    </location>
</feature>
<evidence type="ECO:0000313" key="4">
    <source>
        <dbReference type="EMBL" id="KAF8468617.1"/>
    </source>
</evidence>
<comment type="caution">
    <text evidence="4">The sequence shown here is derived from an EMBL/GenBank/DDBJ whole genome shotgun (WGS) entry which is preliminary data.</text>
</comment>
<sequence>MRSTAFTRIFAVTLLAGFLPGVKADCWRDRDGSRVCDGMGSLAWIMIGLSILVVSLAVYFIFSYCWKQRKRRKLARAQQIQRGNGAAYRSEYGFDGPRPFAPQAPTPAHNGLNSPYNYDTTRGFAQPSVRSPQYRPQPPGVPPVTSDRKGTM</sequence>
<keyword evidence="5" id="KW-1185">Reference proteome</keyword>
<keyword evidence="3" id="KW-0732">Signal</keyword>
<dbReference type="AlphaFoldDB" id="A0A9P5JY49"/>
<feature type="chain" id="PRO_5040344226" evidence="3">
    <location>
        <begin position="25"/>
        <end position="152"/>
    </location>
</feature>
<evidence type="ECO:0000313" key="5">
    <source>
        <dbReference type="Proteomes" id="UP000759537"/>
    </source>
</evidence>
<feature type="signal peptide" evidence="3">
    <location>
        <begin position="1"/>
        <end position="24"/>
    </location>
</feature>
<keyword evidence="2" id="KW-0472">Membrane</keyword>
<feature type="transmembrane region" description="Helical" evidence="2">
    <location>
        <begin position="43"/>
        <end position="66"/>
    </location>
</feature>
<keyword evidence="2" id="KW-0812">Transmembrane</keyword>
<proteinExistence type="predicted"/>
<evidence type="ECO:0000256" key="1">
    <source>
        <dbReference type="SAM" id="MobiDB-lite"/>
    </source>
</evidence>
<protein>
    <submittedName>
        <fullName evidence="4">Uncharacterized protein</fullName>
    </submittedName>
</protein>
<keyword evidence="2" id="KW-1133">Transmembrane helix</keyword>
<dbReference type="EMBL" id="WHVB01000031">
    <property type="protein sequence ID" value="KAF8468617.1"/>
    <property type="molecule type" value="Genomic_DNA"/>
</dbReference>
<reference evidence="4" key="1">
    <citation type="submission" date="2019-10" db="EMBL/GenBank/DDBJ databases">
        <authorList>
            <consortium name="DOE Joint Genome Institute"/>
            <person name="Kuo A."/>
            <person name="Miyauchi S."/>
            <person name="Kiss E."/>
            <person name="Drula E."/>
            <person name="Kohler A."/>
            <person name="Sanchez-Garcia M."/>
            <person name="Andreopoulos B."/>
            <person name="Barry K.W."/>
            <person name="Bonito G."/>
            <person name="Buee M."/>
            <person name="Carver A."/>
            <person name="Chen C."/>
            <person name="Cichocki N."/>
            <person name="Clum A."/>
            <person name="Culley D."/>
            <person name="Crous P.W."/>
            <person name="Fauchery L."/>
            <person name="Girlanda M."/>
            <person name="Hayes R."/>
            <person name="Keri Z."/>
            <person name="LaButti K."/>
            <person name="Lipzen A."/>
            <person name="Lombard V."/>
            <person name="Magnuson J."/>
            <person name="Maillard F."/>
            <person name="Morin E."/>
            <person name="Murat C."/>
            <person name="Nolan M."/>
            <person name="Ohm R."/>
            <person name="Pangilinan J."/>
            <person name="Pereira M."/>
            <person name="Perotto S."/>
            <person name="Peter M."/>
            <person name="Riley R."/>
            <person name="Sitrit Y."/>
            <person name="Stielow B."/>
            <person name="Szollosi G."/>
            <person name="Zifcakova L."/>
            <person name="Stursova M."/>
            <person name="Spatafora J.W."/>
            <person name="Tedersoo L."/>
            <person name="Vaario L.-M."/>
            <person name="Yamada A."/>
            <person name="Yan M."/>
            <person name="Wang P."/>
            <person name="Xu J."/>
            <person name="Bruns T."/>
            <person name="Baldrian P."/>
            <person name="Vilgalys R."/>
            <person name="Henrissat B."/>
            <person name="Grigoriev I.V."/>
            <person name="Hibbett D."/>
            <person name="Nagy L.G."/>
            <person name="Martin F.M."/>
        </authorList>
    </citation>
    <scope>NUCLEOTIDE SEQUENCE</scope>
    <source>
        <strain evidence="4">Prilba</strain>
    </source>
</reference>
<dbReference type="OrthoDB" id="3268234at2759"/>
<evidence type="ECO:0000256" key="3">
    <source>
        <dbReference type="SAM" id="SignalP"/>
    </source>
</evidence>